<dbReference type="InterPro" id="IPR035684">
    <property type="entry name" value="ArgRS_core"/>
</dbReference>
<comment type="subunit">
    <text evidence="8">Monomer.</text>
</comment>
<dbReference type="SMART" id="SM00836">
    <property type="entry name" value="DALR_1"/>
    <property type="match status" value="1"/>
</dbReference>
<dbReference type="InterPro" id="IPR005148">
    <property type="entry name" value="Arg-tRNA-synth_N"/>
</dbReference>
<dbReference type="SUPFAM" id="SSF52374">
    <property type="entry name" value="Nucleotidylyl transferase"/>
    <property type="match status" value="1"/>
</dbReference>
<evidence type="ECO:0000256" key="8">
    <source>
        <dbReference type="HAMAP-Rule" id="MF_00123"/>
    </source>
</evidence>
<evidence type="ECO:0000259" key="10">
    <source>
        <dbReference type="SMART" id="SM00836"/>
    </source>
</evidence>
<dbReference type="FunFam" id="1.10.730.10:FF:000006">
    <property type="entry name" value="Arginyl-tRNA synthetase 2, mitochondrial"/>
    <property type="match status" value="1"/>
</dbReference>
<dbReference type="InterPro" id="IPR009080">
    <property type="entry name" value="tRNAsynth_Ia_anticodon-bd"/>
</dbReference>
<dbReference type="InterPro" id="IPR014729">
    <property type="entry name" value="Rossmann-like_a/b/a_fold"/>
</dbReference>
<dbReference type="Gene3D" id="1.10.730.10">
    <property type="entry name" value="Isoleucyl-tRNA Synthetase, Domain 1"/>
    <property type="match status" value="1"/>
</dbReference>
<comment type="subcellular location">
    <subcellularLocation>
        <location evidence="8">Cytoplasm</location>
    </subcellularLocation>
</comment>
<dbReference type="GO" id="GO:0004814">
    <property type="term" value="F:arginine-tRNA ligase activity"/>
    <property type="evidence" value="ECO:0007669"/>
    <property type="project" value="UniProtKB-UniRule"/>
</dbReference>
<comment type="similarity">
    <text evidence="1 8 9">Belongs to the class-I aminoacyl-tRNA synthetase family.</text>
</comment>
<evidence type="ECO:0000313" key="13">
    <source>
        <dbReference type="Proteomes" id="UP000230843"/>
    </source>
</evidence>
<dbReference type="GO" id="GO:0005737">
    <property type="term" value="C:cytoplasm"/>
    <property type="evidence" value="ECO:0007669"/>
    <property type="project" value="UniProtKB-SubCell"/>
</dbReference>
<keyword evidence="2 8" id="KW-0436">Ligase</keyword>
<dbReference type="PANTHER" id="PTHR11956">
    <property type="entry name" value="ARGINYL-TRNA SYNTHETASE"/>
    <property type="match status" value="1"/>
</dbReference>
<dbReference type="Pfam" id="PF05746">
    <property type="entry name" value="DALR_1"/>
    <property type="match status" value="1"/>
</dbReference>
<name>A0A2M7Z737_9BACT</name>
<dbReference type="PRINTS" id="PR01038">
    <property type="entry name" value="TRNASYNTHARG"/>
</dbReference>
<dbReference type="GO" id="GO:0005524">
    <property type="term" value="F:ATP binding"/>
    <property type="evidence" value="ECO:0007669"/>
    <property type="project" value="UniProtKB-UniRule"/>
</dbReference>
<accession>A0A2M7Z737</accession>
<dbReference type="SMART" id="SM01016">
    <property type="entry name" value="Arg_tRNA_synt_N"/>
    <property type="match status" value="1"/>
</dbReference>
<evidence type="ECO:0000313" key="12">
    <source>
        <dbReference type="EMBL" id="PJA89872.1"/>
    </source>
</evidence>
<comment type="caution">
    <text evidence="8">Lacks conserved residue(s) required for the propagation of feature annotation.</text>
</comment>
<dbReference type="PANTHER" id="PTHR11956:SF5">
    <property type="entry name" value="ARGININE--TRNA LIGASE, CYTOPLASMIC"/>
    <property type="match status" value="1"/>
</dbReference>
<protein>
    <recommendedName>
        <fullName evidence="8">Arginine--tRNA ligase</fullName>
        <ecNumber evidence="8">6.1.1.19</ecNumber>
    </recommendedName>
    <alternativeName>
        <fullName evidence="8">Arginyl-tRNA synthetase</fullName>
        <shortName evidence="8">ArgRS</shortName>
    </alternativeName>
</protein>
<dbReference type="SUPFAM" id="SSF55190">
    <property type="entry name" value="Arginyl-tRNA synthetase (ArgRS), N-terminal 'additional' domain"/>
    <property type="match status" value="1"/>
</dbReference>
<dbReference type="Proteomes" id="UP000230843">
    <property type="component" value="Unassembled WGS sequence"/>
</dbReference>
<evidence type="ECO:0000256" key="7">
    <source>
        <dbReference type="ARBA" id="ARBA00049339"/>
    </source>
</evidence>
<keyword evidence="6 8" id="KW-0030">Aminoacyl-tRNA synthetase</keyword>
<keyword evidence="4 8" id="KW-0067">ATP-binding</keyword>
<dbReference type="EC" id="6.1.1.19" evidence="8"/>
<dbReference type="InterPro" id="IPR036695">
    <property type="entry name" value="Arg-tRNA-synth_N_sf"/>
</dbReference>
<comment type="caution">
    <text evidence="12">The sequence shown here is derived from an EMBL/GenBank/DDBJ whole genome shotgun (WGS) entry which is preliminary data.</text>
</comment>
<dbReference type="NCBIfam" id="TIGR00456">
    <property type="entry name" value="argS"/>
    <property type="match status" value="1"/>
</dbReference>
<dbReference type="Gene3D" id="3.40.50.620">
    <property type="entry name" value="HUPs"/>
    <property type="match status" value="1"/>
</dbReference>
<dbReference type="Gene3D" id="3.30.1360.70">
    <property type="entry name" value="Arginyl tRNA synthetase N-terminal domain"/>
    <property type="match status" value="1"/>
</dbReference>
<evidence type="ECO:0000256" key="4">
    <source>
        <dbReference type="ARBA" id="ARBA00022840"/>
    </source>
</evidence>
<evidence type="ECO:0000256" key="9">
    <source>
        <dbReference type="RuleBase" id="RU363038"/>
    </source>
</evidence>
<dbReference type="EMBL" id="PFVJ01000041">
    <property type="protein sequence ID" value="PJA89872.1"/>
    <property type="molecule type" value="Genomic_DNA"/>
</dbReference>
<dbReference type="AlphaFoldDB" id="A0A2M7Z737"/>
<feature type="domain" description="Arginyl tRNA synthetase N-terminal" evidence="11">
    <location>
        <begin position="3"/>
        <end position="78"/>
    </location>
</feature>
<dbReference type="Pfam" id="PF03485">
    <property type="entry name" value="Arg_tRNA_synt_N"/>
    <property type="match status" value="1"/>
</dbReference>
<proteinExistence type="inferred from homology"/>
<dbReference type="Pfam" id="PF00750">
    <property type="entry name" value="tRNA-synt_1d"/>
    <property type="match status" value="1"/>
</dbReference>
<evidence type="ECO:0000259" key="11">
    <source>
        <dbReference type="SMART" id="SM01016"/>
    </source>
</evidence>
<evidence type="ECO:0000256" key="3">
    <source>
        <dbReference type="ARBA" id="ARBA00022741"/>
    </source>
</evidence>
<dbReference type="GO" id="GO:0006420">
    <property type="term" value="P:arginyl-tRNA aminoacylation"/>
    <property type="evidence" value="ECO:0007669"/>
    <property type="project" value="UniProtKB-UniRule"/>
</dbReference>
<gene>
    <name evidence="8 12" type="primary">argS</name>
    <name evidence="12" type="ORF">CO137_01925</name>
</gene>
<evidence type="ECO:0000256" key="6">
    <source>
        <dbReference type="ARBA" id="ARBA00023146"/>
    </source>
</evidence>
<keyword evidence="3 8" id="KW-0547">Nucleotide-binding</keyword>
<dbReference type="HAMAP" id="MF_00123">
    <property type="entry name" value="Arg_tRNA_synth"/>
    <property type="match status" value="1"/>
</dbReference>
<feature type="domain" description="DALR anticodon binding" evidence="10">
    <location>
        <begin position="445"/>
        <end position="560"/>
    </location>
</feature>
<evidence type="ECO:0000256" key="5">
    <source>
        <dbReference type="ARBA" id="ARBA00022917"/>
    </source>
</evidence>
<reference evidence="13" key="1">
    <citation type="submission" date="2017-09" db="EMBL/GenBank/DDBJ databases">
        <title>Depth-based differentiation of microbial function through sediment-hosted aquifers and enrichment of novel symbionts in the deep terrestrial subsurface.</title>
        <authorList>
            <person name="Probst A.J."/>
            <person name="Ladd B."/>
            <person name="Jarett J.K."/>
            <person name="Geller-Mcgrath D.E."/>
            <person name="Sieber C.M.K."/>
            <person name="Emerson J.B."/>
            <person name="Anantharaman K."/>
            <person name="Thomas B.C."/>
            <person name="Malmstrom R."/>
            <person name="Stieglmeier M."/>
            <person name="Klingl A."/>
            <person name="Woyke T."/>
            <person name="Ryan C.M."/>
            <person name="Banfield J.F."/>
        </authorList>
    </citation>
    <scope>NUCLEOTIDE SEQUENCE [LARGE SCALE GENOMIC DNA]</scope>
</reference>
<dbReference type="SUPFAM" id="SSF47323">
    <property type="entry name" value="Anticodon-binding domain of a subclass of class I aminoacyl-tRNA synthetases"/>
    <property type="match status" value="1"/>
</dbReference>
<sequence length="560" mass="63748">MLEELKKQLQDLLSFDVELDFSPNKQMGDLAISCFSLAKEQQKNPAEIASDLAQKIKLGNLEIIEKIESKGPYVNLFLNTGVLAQKILGKVKNNENYGSNNFGSGKKVLIEYPSQNTHKEFHVGHLRNICIGNVLVNLYKKFGYEVSPVNYINDFGAHVAKCLWGIKFLYNGVEPLENKQEWLGRVYAEASNEIGDDPIKKQDVAEIQRELEAKSGDVYELYKKTREWSLEGFDKIQSELGLKHEQTFFESDIKEEGQKIVDELIEKKVAKEGEGGAIIVDLENYGLDIALLRKSNGAGVYMTSDLALAELKKEKYPDIDESINITGIEQNFYFKQLFKILELNSFEYKMTHIGYGLVNLPSGKMSSRKGNVVLYKYVYDQVFEYLHNETKQRHPDWSEEKINKNTKKLTLAGIKFGMQKHEALKNIVFDVEESTAISGYTGLYVLYTVARINSILKKAENNETENGVGELKEDEEKVLLLELSKYEDICKKALENYNPSVITRYCFDLASAFNNFYTKHRIVEAETTSLKVGRVLLSSITKNVLKNALEILSIETVEEM</sequence>
<evidence type="ECO:0000256" key="1">
    <source>
        <dbReference type="ARBA" id="ARBA00005594"/>
    </source>
</evidence>
<keyword evidence="8" id="KW-0963">Cytoplasm</keyword>
<dbReference type="InterPro" id="IPR001278">
    <property type="entry name" value="Arg-tRNA-ligase"/>
</dbReference>
<comment type="catalytic activity">
    <reaction evidence="7 8">
        <text>tRNA(Arg) + L-arginine + ATP = L-arginyl-tRNA(Arg) + AMP + diphosphate</text>
        <dbReference type="Rhea" id="RHEA:20301"/>
        <dbReference type="Rhea" id="RHEA-COMP:9658"/>
        <dbReference type="Rhea" id="RHEA-COMP:9673"/>
        <dbReference type="ChEBI" id="CHEBI:30616"/>
        <dbReference type="ChEBI" id="CHEBI:32682"/>
        <dbReference type="ChEBI" id="CHEBI:33019"/>
        <dbReference type="ChEBI" id="CHEBI:78442"/>
        <dbReference type="ChEBI" id="CHEBI:78513"/>
        <dbReference type="ChEBI" id="CHEBI:456215"/>
        <dbReference type="EC" id="6.1.1.19"/>
    </reaction>
</comment>
<evidence type="ECO:0000256" key="2">
    <source>
        <dbReference type="ARBA" id="ARBA00022598"/>
    </source>
</evidence>
<organism evidence="12 13">
    <name type="scientific">Candidatus Magasanikbacteria bacterium CG_4_9_14_3_um_filter_32_9</name>
    <dbReference type="NCBI Taxonomy" id="1974644"/>
    <lineage>
        <taxon>Bacteria</taxon>
        <taxon>Candidatus Magasanikiibacteriota</taxon>
    </lineage>
</organism>
<dbReference type="InterPro" id="IPR008909">
    <property type="entry name" value="DALR_anticod-bd"/>
</dbReference>
<keyword evidence="5 8" id="KW-0648">Protein biosynthesis</keyword>